<sequence length="72" mass="8419">MRCRTDVLLKRNNDYRQLSVRKESREVIKFTKRMGQHLQNGGGIVKRCLLVFLKRVLMRECTLGEIRLLGSG</sequence>
<keyword evidence="2" id="KW-1185">Reference proteome</keyword>
<dbReference type="EMBL" id="JBEPMN010000019">
    <property type="protein sequence ID" value="MET3663089.1"/>
    <property type="molecule type" value="Genomic_DNA"/>
</dbReference>
<reference evidence="1 2" key="1">
    <citation type="submission" date="2024-06" db="EMBL/GenBank/DDBJ databases">
        <title>Genomic Encyclopedia of Type Strains, Phase IV (KMG-IV): sequencing the most valuable type-strain genomes for metagenomic binning, comparative biology and taxonomic classification.</title>
        <authorList>
            <person name="Goeker M."/>
        </authorList>
    </citation>
    <scope>NUCLEOTIDE SEQUENCE [LARGE SCALE GENOMIC DNA]</scope>
    <source>
        <strain evidence="1 2">DSM 19730</strain>
    </source>
</reference>
<comment type="caution">
    <text evidence="1">The sequence shown here is derived from an EMBL/GenBank/DDBJ whole genome shotgun (WGS) entry which is preliminary data.</text>
</comment>
<dbReference type="Proteomes" id="UP001549143">
    <property type="component" value="Unassembled WGS sequence"/>
</dbReference>
<evidence type="ECO:0000313" key="1">
    <source>
        <dbReference type="EMBL" id="MET3663089.1"/>
    </source>
</evidence>
<gene>
    <name evidence="1" type="ORF">ABID44_003444</name>
</gene>
<proteinExistence type="predicted"/>
<name>A0ABV2KPU8_9HYPH</name>
<accession>A0ABV2KPU8</accession>
<organism evidence="1 2">
    <name type="scientific">Aquamicrobium ahrensii</name>
    <dbReference type="NCBI Taxonomy" id="469551"/>
    <lineage>
        <taxon>Bacteria</taxon>
        <taxon>Pseudomonadati</taxon>
        <taxon>Pseudomonadota</taxon>
        <taxon>Alphaproteobacteria</taxon>
        <taxon>Hyphomicrobiales</taxon>
        <taxon>Phyllobacteriaceae</taxon>
        <taxon>Aquamicrobium</taxon>
    </lineage>
</organism>
<evidence type="ECO:0000313" key="2">
    <source>
        <dbReference type="Proteomes" id="UP001549143"/>
    </source>
</evidence>
<protein>
    <submittedName>
        <fullName evidence="1">Uncharacterized protein</fullName>
    </submittedName>
</protein>